<proteinExistence type="predicted"/>
<reference evidence="4" key="2">
    <citation type="submission" date="2023-05" db="EMBL/GenBank/DDBJ databases">
        <authorList>
            <consortium name="Lawrence Berkeley National Laboratory"/>
            <person name="Steindorff A."/>
            <person name="Hensen N."/>
            <person name="Bonometti L."/>
            <person name="Westerberg I."/>
            <person name="Brannstrom I.O."/>
            <person name="Guillou S."/>
            <person name="Cros-Aarteil S."/>
            <person name="Calhoun S."/>
            <person name="Haridas S."/>
            <person name="Kuo A."/>
            <person name="Mondo S."/>
            <person name="Pangilinan J."/>
            <person name="Riley R."/>
            <person name="Labutti K."/>
            <person name="Andreopoulos B."/>
            <person name="Lipzen A."/>
            <person name="Chen C."/>
            <person name="Yanf M."/>
            <person name="Daum C."/>
            <person name="Ng V."/>
            <person name="Clum A."/>
            <person name="Ohm R."/>
            <person name="Martin F."/>
            <person name="Silar P."/>
            <person name="Natvig D."/>
            <person name="Lalanne C."/>
            <person name="Gautier V."/>
            <person name="Ament-Velasquez S.L."/>
            <person name="Kruys A."/>
            <person name="Hutchinson M.I."/>
            <person name="Powell A.J."/>
            <person name="Barry K."/>
            <person name="Miller A.N."/>
            <person name="Grigoriev I.V."/>
            <person name="Debuchy R."/>
            <person name="Gladieux P."/>
            <person name="Thoren M.H."/>
            <person name="Johannesson H."/>
        </authorList>
    </citation>
    <scope>NUCLEOTIDE SEQUENCE</scope>
    <source>
        <strain evidence="4">CBS 990.96</strain>
    </source>
</reference>
<dbReference type="GO" id="GO:0004252">
    <property type="term" value="F:serine-type endopeptidase activity"/>
    <property type="evidence" value="ECO:0007669"/>
    <property type="project" value="InterPro"/>
</dbReference>
<dbReference type="GO" id="GO:0006508">
    <property type="term" value="P:proteolysis"/>
    <property type="evidence" value="ECO:0007669"/>
    <property type="project" value="InterPro"/>
</dbReference>
<evidence type="ECO:0008006" key="6">
    <source>
        <dbReference type="Google" id="ProtNLM"/>
    </source>
</evidence>
<dbReference type="PANTHER" id="PTHR24124:SF14">
    <property type="entry name" value="CHROMOSOME UNDETERMINED SCAFFOLD_25, WHOLE GENOME SHOTGUN SEQUENCE"/>
    <property type="match status" value="1"/>
</dbReference>
<organism evidence="4 5">
    <name type="scientific">Podospora fimiseda</name>
    <dbReference type="NCBI Taxonomy" id="252190"/>
    <lineage>
        <taxon>Eukaryota</taxon>
        <taxon>Fungi</taxon>
        <taxon>Dikarya</taxon>
        <taxon>Ascomycota</taxon>
        <taxon>Pezizomycotina</taxon>
        <taxon>Sordariomycetes</taxon>
        <taxon>Sordariomycetidae</taxon>
        <taxon>Sordariales</taxon>
        <taxon>Podosporaceae</taxon>
        <taxon>Podospora</taxon>
    </lineage>
</organism>
<evidence type="ECO:0000313" key="5">
    <source>
        <dbReference type="Proteomes" id="UP001301958"/>
    </source>
</evidence>
<sequence length="772" mass="86599">MGRKDKQKAPRKREDGETAIQDVLNDACSTNFHDKSSCESFRHRHRIRLEKRRGATQEDEVLHALAKKQGLSNLQPHQAFIIWAIQEHSQLLECQSDEGKTPLHQAIEKKNHHFVSLVLNHAKPDKIKSVLSIQDDDGMTSLHAAIDEGSPYTEAILAKIQDQPKINPTALGLASSAFMGETADVDKFFTVKTKDTEAFMGMTPLHLAVTYSSEPDDTRHEPPASGSEQAIFAEVKKAHEPPQYNKAINQPSLPAGSQPFRPNSRSRDEPFFKPLQRTKTTEMSINGASVSHPALAPTISFDPGNLARTFDLLHVVQKLITAKPRVLVDFEDLEHRTPFQARMAHLKKERGLAFSDERNRESEAERNKFIAGDTVLSYMREYIIDNFSRADAMKALYKIGHGMFSTQNSHAMLDIQHDNDCNQVDKFCLTLALPERAHEFDLSGLPRPSIDAEYLEGLQKVLWFEGLLKYVALPRLLFEADEGLGLIESNLERSPRNKGQDQANKSNKGKGLQYMYPIFRWLKDQGVKSVLKVTVIDDVEPSHSDQVIEECLNELNVRTWNWYKVDLCCDVILKSASNARDVTLYSSGNNAVLKGWSSPEGLPKLKQGLESHKRLTANMTTFKDTLEKLAPGVAVTWKDHKPDSNYNAVFVDRNRENQPVSKWMKRLEDFAAFLRDAKPEGVEPIKIAIIDDGIDTSLDDFTSKIQVGESFHSLSELSGRRGAYYVPSGPHGTLMAKAICSICPKVKLYIAQLEVLPGPHGQRSFTVESATA</sequence>
<keyword evidence="5" id="KW-1185">Reference proteome</keyword>
<dbReference type="SUPFAM" id="SSF52743">
    <property type="entry name" value="Subtilisin-like"/>
    <property type="match status" value="1"/>
</dbReference>
<keyword evidence="1" id="KW-0677">Repeat</keyword>
<evidence type="ECO:0000313" key="4">
    <source>
        <dbReference type="EMBL" id="KAK4222100.1"/>
    </source>
</evidence>
<protein>
    <recommendedName>
        <fullName evidence="6">Peptidase S8/S53 domain-containing protein</fullName>
    </recommendedName>
</protein>
<dbReference type="GO" id="GO:0005634">
    <property type="term" value="C:nucleus"/>
    <property type="evidence" value="ECO:0007669"/>
    <property type="project" value="TreeGrafter"/>
</dbReference>
<dbReference type="GO" id="GO:0010468">
    <property type="term" value="P:regulation of gene expression"/>
    <property type="evidence" value="ECO:0007669"/>
    <property type="project" value="TreeGrafter"/>
</dbReference>
<reference evidence="4" key="1">
    <citation type="journal article" date="2023" name="Mol. Phylogenet. Evol.">
        <title>Genome-scale phylogeny and comparative genomics of the fungal order Sordariales.</title>
        <authorList>
            <person name="Hensen N."/>
            <person name="Bonometti L."/>
            <person name="Westerberg I."/>
            <person name="Brannstrom I.O."/>
            <person name="Guillou S."/>
            <person name="Cros-Aarteil S."/>
            <person name="Calhoun S."/>
            <person name="Haridas S."/>
            <person name="Kuo A."/>
            <person name="Mondo S."/>
            <person name="Pangilinan J."/>
            <person name="Riley R."/>
            <person name="LaButti K."/>
            <person name="Andreopoulos B."/>
            <person name="Lipzen A."/>
            <person name="Chen C."/>
            <person name="Yan M."/>
            <person name="Daum C."/>
            <person name="Ng V."/>
            <person name="Clum A."/>
            <person name="Steindorff A."/>
            <person name="Ohm R.A."/>
            <person name="Martin F."/>
            <person name="Silar P."/>
            <person name="Natvig D.O."/>
            <person name="Lalanne C."/>
            <person name="Gautier V."/>
            <person name="Ament-Velasquez S.L."/>
            <person name="Kruys A."/>
            <person name="Hutchinson M.I."/>
            <person name="Powell A.J."/>
            <person name="Barry K."/>
            <person name="Miller A.N."/>
            <person name="Grigoriev I.V."/>
            <person name="Debuchy R."/>
            <person name="Gladieux P."/>
            <person name="Hiltunen Thoren M."/>
            <person name="Johannesson H."/>
        </authorList>
    </citation>
    <scope>NUCLEOTIDE SEQUENCE</scope>
    <source>
        <strain evidence="4">CBS 990.96</strain>
    </source>
</reference>
<dbReference type="Gene3D" id="1.25.40.20">
    <property type="entry name" value="Ankyrin repeat-containing domain"/>
    <property type="match status" value="1"/>
</dbReference>
<dbReference type="SMART" id="SM00248">
    <property type="entry name" value="ANK"/>
    <property type="match status" value="3"/>
</dbReference>
<keyword evidence="2" id="KW-0040">ANK repeat</keyword>
<dbReference type="Proteomes" id="UP001301958">
    <property type="component" value="Unassembled WGS sequence"/>
</dbReference>
<dbReference type="InterPro" id="IPR036852">
    <property type="entry name" value="Peptidase_S8/S53_dom_sf"/>
</dbReference>
<dbReference type="InterPro" id="IPR002110">
    <property type="entry name" value="Ankyrin_rpt"/>
</dbReference>
<accession>A0AAN7BGM6</accession>
<dbReference type="AlphaFoldDB" id="A0AAN7BGM6"/>
<dbReference type="SUPFAM" id="SSF48403">
    <property type="entry name" value="Ankyrin repeat"/>
    <property type="match status" value="1"/>
</dbReference>
<feature type="non-terminal residue" evidence="4">
    <location>
        <position position="772"/>
    </location>
</feature>
<dbReference type="EMBL" id="MU865491">
    <property type="protein sequence ID" value="KAK4222100.1"/>
    <property type="molecule type" value="Genomic_DNA"/>
</dbReference>
<evidence type="ECO:0000256" key="1">
    <source>
        <dbReference type="ARBA" id="ARBA00022737"/>
    </source>
</evidence>
<gene>
    <name evidence="4" type="ORF">QBC38DRAFT_504306</name>
</gene>
<dbReference type="Gene3D" id="3.40.50.200">
    <property type="entry name" value="Peptidase S8/S53 domain"/>
    <property type="match status" value="1"/>
</dbReference>
<dbReference type="InterPro" id="IPR036770">
    <property type="entry name" value="Ankyrin_rpt-contain_sf"/>
</dbReference>
<comment type="caution">
    <text evidence="4">The sequence shown here is derived from an EMBL/GenBank/DDBJ whole genome shotgun (WGS) entry which is preliminary data.</text>
</comment>
<dbReference type="Pfam" id="PF12796">
    <property type="entry name" value="Ank_2"/>
    <property type="match status" value="1"/>
</dbReference>
<name>A0AAN7BGM6_9PEZI</name>
<evidence type="ECO:0000256" key="2">
    <source>
        <dbReference type="ARBA" id="ARBA00023043"/>
    </source>
</evidence>
<evidence type="ECO:0000256" key="3">
    <source>
        <dbReference type="SAM" id="MobiDB-lite"/>
    </source>
</evidence>
<dbReference type="PANTHER" id="PTHR24124">
    <property type="entry name" value="ANKYRIN REPEAT FAMILY A"/>
    <property type="match status" value="1"/>
</dbReference>
<feature type="region of interest" description="Disordered" evidence="3">
    <location>
        <begin position="244"/>
        <end position="271"/>
    </location>
</feature>